<name>A0A2K2HCN3_9BACT</name>
<dbReference type="GO" id="GO:0051536">
    <property type="term" value="F:iron-sulfur cluster binding"/>
    <property type="evidence" value="ECO:0007669"/>
    <property type="project" value="UniProtKB-KW"/>
</dbReference>
<dbReference type="GO" id="GO:0016818">
    <property type="term" value="F:hydrolase activity, acting on acid anhydrides, in phosphorus-containing anhydrides"/>
    <property type="evidence" value="ECO:0007669"/>
    <property type="project" value="InterPro"/>
</dbReference>
<dbReference type="InterPro" id="IPR014905">
    <property type="entry name" value="HIRAN"/>
</dbReference>
<proteinExistence type="predicted"/>
<keyword evidence="2" id="KW-0378">Hydrolase</keyword>
<feature type="chain" id="PRO_5014464192" evidence="4">
    <location>
        <begin position="27"/>
        <end position="131"/>
    </location>
</feature>
<evidence type="ECO:0000259" key="5">
    <source>
        <dbReference type="SMART" id="SM00910"/>
    </source>
</evidence>
<dbReference type="RefSeq" id="WP_103114553.1">
    <property type="nucleotide sequence ID" value="NZ_PPFX01000006.1"/>
</dbReference>
<keyword evidence="3" id="KW-0408">Iron</keyword>
<evidence type="ECO:0000313" key="6">
    <source>
        <dbReference type="EMBL" id="PNU21024.1"/>
    </source>
</evidence>
<sequence length="131" mass="14864">MTIPRRSFLKTLLLLLPAGLTRTAAATPQRRYRLNRFSVAGFQYYAGPRLVARMAAGAVLDLVAEPDNPHDRYAVRIDWRSHKLGYVPRSDNHHLSRLLRQGATLNARVLKVDPHTAPWQMLKVEVELEVG</sequence>
<dbReference type="InterPro" id="IPR006311">
    <property type="entry name" value="TAT_signal"/>
</dbReference>
<evidence type="ECO:0000256" key="2">
    <source>
        <dbReference type="ARBA" id="ARBA00022801"/>
    </source>
</evidence>
<keyword evidence="4" id="KW-0732">Signal</keyword>
<protein>
    <submittedName>
        <fullName evidence="6">HIRAN protein</fullName>
    </submittedName>
</protein>
<evidence type="ECO:0000256" key="1">
    <source>
        <dbReference type="ARBA" id="ARBA00022723"/>
    </source>
</evidence>
<evidence type="ECO:0000313" key="7">
    <source>
        <dbReference type="Proteomes" id="UP000236340"/>
    </source>
</evidence>
<evidence type="ECO:0000256" key="3">
    <source>
        <dbReference type="ARBA" id="ARBA00023014"/>
    </source>
</evidence>
<comment type="caution">
    <text evidence="6">The sequence shown here is derived from an EMBL/GenBank/DDBJ whole genome shotgun (WGS) entry which is preliminary data.</text>
</comment>
<reference evidence="6 7" key="1">
    <citation type="journal article" date="2018" name="Genome Announc.">
        <title>Genome Sequence of Geothermobacter sp. HR-1 Iron Reducer from the Loihi Seamount.</title>
        <authorList>
            <person name="Smith H."/>
            <person name="Abuyen K."/>
            <person name="Tremblay J."/>
            <person name="Savalia P."/>
            <person name="Perez-Rodriguez I."/>
            <person name="Emerson D."/>
            <person name="Tully B."/>
            <person name="Amend J."/>
        </authorList>
    </citation>
    <scope>NUCLEOTIDE SEQUENCE [LARGE SCALE GENOMIC DNA]</scope>
    <source>
        <strain evidence="6 7">HR-1</strain>
    </source>
</reference>
<accession>A0A2K2HCN3</accession>
<feature type="domain" description="HIRAN" evidence="5">
    <location>
        <begin position="32"/>
        <end position="128"/>
    </location>
</feature>
<dbReference type="Pfam" id="PF08797">
    <property type="entry name" value="HIRAN"/>
    <property type="match status" value="1"/>
</dbReference>
<dbReference type="AlphaFoldDB" id="A0A2K2HCN3"/>
<gene>
    <name evidence="6" type="ORF">C2E25_04275</name>
</gene>
<dbReference type="GO" id="GO:0003676">
    <property type="term" value="F:nucleic acid binding"/>
    <property type="evidence" value="ECO:0007669"/>
    <property type="project" value="InterPro"/>
</dbReference>
<dbReference type="PROSITE" id="PS51318">
    <property type="entry name" value="TAT"/>
    <property type="match status" value="1"/>
</dbReference>
<feature type="signal peptide" evidence="4">
    <location>
        <begin position="1"/>
        <end position="26"/>
    </location>
</feature>
<evidence type="ECO:0000256" key="4">
    <source>
        <dbReference type="SAM" id="SignalP"/>
    </source>
</evidence>
<dbReference type="GO" id="GO:0008270">
    <property type="term" value="F:zinc ion binding"/>
    <property type="evidence" value="ECO:0007669"/>
    <property type="project" value="InterPro"/>
</dbReference>
<dbReference type="OrthoDB" id="5421673at2"/>
<dbReference type="Proteomes" id="UP000236340">
    <property type="component" value="Unassembled WGS sequence"/>
</dbReference>
<dbReference type="EMBL" id="PPFX01000006">
    <property type="protein sequence ID" value="PNU21024.1"/>
    <property type="molecule type" value="Genomic_DNA"/>
</dbReference>
<dbReference type="SMART" id="SM00910">
    <property type="entry name" value="HIRAN"/>
    <property type="match status" value="1"/>
</dbReference>
<keyword evidence="3" id="KW-0411">Iron-sulfur</keyword>
<dbReference type="Gene3D" id="3.30.70.2330">
    <property type="match status" value="1"/>
</dbReference>
<organism evidence="6 7">
    <name type="scientific">Geothermobacter hydrogeniphilus</name>
    <dbReference type="NCBI Taxonomy" id="1969733"/>
    <lineage>
        <taxon>Bacteria</taxon>
        <taxon>Pseudomonadati</taxon>
        <taxon>Thermodesulfobacteriota</taxon>
        <taxon>Desulfuromonadia</taxon>
        <taxon>Desulfuromonadales</taxon>
        <taxon>Geothermobacteraceae</taxon>
        <taxon>Geothermobacter</taxon>
    </lineage>
</organism>
<keyword evidence="1" id="KW-0479">Metal-binding</keyword>